<dbReference type="EMBL" id="MK672913">
    <property type="protein sequence ID" value="QJW39307.1"/>
    <property type="molecule type" value="Genomic_RNA"/>
</dbReference>
<organism evidence="1">
    <name type="scientific">Alternaria alternata chrysovirus 1</name>
    <dbReference type="NCBI Taxonomy" id="2066695"/>
    <lineage>
        <taxon>Viruses</taxon>
        <taxon>Riboviria</taxon>
        <taxon>Orthornavirae</taxon>
        <taxon>Duplornaviricota</taxon>
        <taxon>Chrymotiviricetes</taxon>
        <taxon>Ghabrivirales</taxon>
        <taxon>Alphatotivirineae</taxon>
        <taxon>Chrysoviridae</taxon>
        <taxon>Betachrysovirus</taxon>
        <taxon>Betachrysovirus alternariae</taxon>
    </lineage>
</organism>
<evidence type="ECO:0000313" key="1">
    <source>
        <dbReference type="EMBL" id="QJW39307.1"/>
    </source>
</evidence>
<proteinExistence type="predicted"/>
<protein>
    <submittedName>
        <fullName evidence="1">Coat protein</fullName>
    </submittedName>
</protein>
<reference evidence="1" key="1">
    <citation type="submission" date="2019-03" db="EMBL/GenBank/DDBJ databases">
        <authorList>
            <person name="Wang Y."/>
            <person name="Zhang J."/>
            <person name="Cao K."/>
            <person name="Wang S."/>
            <person name="Hu T."/>
        </authorList>
    </citation>
    <scope>NUCLEOTIDE SEQUENCE</scope>
    <source>
        <strain evidence="1">QY-2</strain>
    </source>
</reference>
<dbReference type="GO" id="GO:0019028">
    <property type="term" value="C:viral capsid"/>
    <property type="evidence" value="ECO:0007669"/>
    <property type="project" value="UniProtKB-KW"/>
</dbReference>
<sequence>MDLSRPDDFLAAMLEVSPGFGQPDAFRKGGGGGVHGVEDTSFFVGAPGTTPAAQDLLSSGDWALLQLLSPQDVDSVSFQYSLERLGADLSSPNLRTAQVVYPAPTSRANCMVVARGANAALLNYTGPEARRGLREYALQRSTNVAPGVGGEHHHVQTTLAGKDLRMLLTLMWLVHLDVAARADVSVKVDPQAVRAGLQQCRDAADECEVAKALSGVRLHVNSCSQVLKALLMAATDRGSLAGLSQRVRRYQWPTTPLVLYGGTLPQAQRVQLHDANATARAIVAFSMKMGAMTESGAALSTALLMYGIEEPGSRVALDCALPSVHEDSHARVEVSPGLVRVRELAGQEVVALSKFVARAYLQSAAGIARAAVHSVGAKDLPGAEDYVMRNGELLQREAARRLSESWEVLRPNYLSHETYLHVNFKTIWGHTGVAHSLVAGVIPEGSAASMVSQPIQLGALNDTRTTDDASLGRSRAEEAVLWQVLSELLDNLGENLSASPSAMRKMIRGSARLHHETRNYSQSRVQLVIAGIGAPVLLATEDNAGCCYDPRPSELEDQVDTLGSLEATVKHLEEQEDEGEDWVQGLLGRRGPVASTILKRARGPIAAPAHFRALSEQPILADPTQDDVREAVLEVASRGWGPEPTSGEGLLCGARALHQSLVARSSLENEPGPLLDQVLTAVQHALTPEQQEFVEQHGEAAGMADFTVDQLCAGLRQLGDYRLGVIFNDGSVQVHGPGEGEIIMVHHDSAHWSSVGPGAMRTIRCRPRASTQVG</sequence>
<keyword evidence="1" id="KW-0167">Capsid protein</keyword>
<name>A0A858Z2W4_9VIRU</name>
<keyword evidence="1" id="KW-0946">Virion</keyword>
<accession>A0A858Z2W4</accession>